<reference evidence="1 2" key="1">
    <citation type="journal article" date="2019" name="Sci. Rep.">
        <title>Orb-weaving spider Araneus ventricosus genome elucidates the spidroin gene catalogue.</title>
        <authorList>
            <person name="Kono N."/>
            <person name="Nakamura H."/>
            <person name="Ohtoshi R."/>
            <person name="Moran D.A.P."/>
            <person name="Shinohara A."/>
            <person name="Yoshida Y."/>
            <person name="Fujiwara M."/>
            <person name="Mori M."/>
            <person name="Tomita M."/>
            <person name="Arakawa K."/>
        </authorList>
    </citation>
    <scope>NUCLEOTIDE SEQUENCE [LARGE SCALE GENOMIC DNA]</scope>
</reference>
<accession>A0A4Y2BGY1</accession>
<comment type="caution">
    <text evidence="1">The sequence shown here is derived from an EMBL/GenBank/DDBJ whole genome shotgun (WGS) entry which is preliminary data.</text>
</comment>
<organism evidence="1 2">
    <name type="scientific">Araneus ventricosus</name>
    <name type="common">Orbweaver spider</name>
    <name type="synonym">Epeira ventricosa</name>
    <dbReference type="NCBI Taxonomy" id="182803"/>
    <lineage>
        <taxon>Eukaryota</taxon>
        <taxon>Metazoa</taxon>
        <taxon>Ecdysozoa</taxon>
        <taxon>Arthropoda</taxon>
        <taxon>Chelicerata</taxon>
        <taxon>Arachnida</taxon>
        <taxon>Araneae</taxon>
        <taxon>Araneomorphae</taxon>
        <taxon>Entelegynae</taxon>
        <taxon>Araneoidea</taxon>
        <taxon>Araneidae</taxon>
        <taxon>Araneus</taxon>
    </lineage>
</organism>
<protein>
    <submittedName>
        <fullName evidence="1">Uncharacterized protein</fullName>
    </submittedName>
</protein>
<evidence type="ECO:0000313" key="2">
    <source>
        <dbReference type="Proteomes" id="UP000499080"/>
    </source>
</evidence>
<keyword evidence="2" id="KW-1185">Reference proteome</keyword>
<proteinExistence type="predicted"/>
<dbReference type="Proteomes" id="UP000499080">
    <property type="component" value="Unassembled WGS sequence"/>
</dbReference>
<gene>
    <name evidence="1" type="ORF">AVEN_184391_1</name>
</gene>
<dbReference type="AlphaFoldDB" id="A0A4Y2BGY1"/>
<evidence type="ECO:0000313" key="1">
    <source>
        <dbReference type="EMBL" id="GBL90997.1"/>
    </source>
</evidence>
<name>A0A4Y2BGY1_ARAVE</name>
<sequence>MTRTTSGLAPPSPSFRATPWGGRLATKYDLACSGPHAWRIFSGIGFRVCHPTFSRSYHKATAASKHLKEHGGIDGRQQNLKIVVKLASFLEHY</sequence>
<dbReference type="EMBL" id="BGPR01000076">
    <property type="protein sequence ID" value="GBL90997.1"/>
    <property type="molecule type" value="Genomic_DNA"/>
</dbReference>